<reference evidence="3" key="1">
    <citation type="journal article" date="2019" name="Int. J. Syst. Evol. Microbiol.">
        <title>The Global Catalogue of Microorganisms (GCM) 10K type strain sequencing project: providing services to taxonomists for standard genome sequencing and annotation.</title>
        <authorList>
            <consortium name="The Broad Institute Genomics Platform"/>
            <consortium name="The Broad Institute Genome Sequencing Center for Infectious Disease"/>
            <person name="Wu L."/>
            <person name="Ma J."/>
        </authorList>
    </citation>
    <scope>NUCLEOTIDE SEQUENCE [LARGE SCALE GENOMIC DNA]</scope>
    <source>
        <strain evidence="3">PCU 266</strain>
    </source>
</reference>
<dbReference type="InterPro" id="IPR016181">
    <property type="entry name" value="Acyl_CoA_acyltransferase"/>
</dbReference>
<evidence type="ECO:0000259" key="1">
    <source>
        <dbReference type="PROSITE" id="PS51186"/>
    </source>
</evidence>
<keyword evidence="3" id="KW-1185">Reference proteome</keyword>
<dbReference type="InterPro" id="IPR051531">
    <property type="entry name" value="N-acetyltransferase"/>
</dbReference>
<dbReference type="Proteomes" id="UP001596160">
    <property type="component" value="Unassembled WGS sequence"/>
</dbReference>
<evidence type="ECO:0000313" key="2">
    <source>
        <dbReference type="EMBL" id="MFC5152748.1"/>
    </source>
</evidence>
<name>A0ABW0AGJ8_9ACTN</name>
<dbReference type="SUPFAM" id="SSF55729">
    <property type="entry name" value="Acyl-CoA N-acyltransferases (Nat)"/>
    <property type="match status" value="1"/>
</dbReference>
<protein>
    <submittedName>
        <fullName evidence="2">GNAT family protein</fullName>
    </submittedName>
</protein>
<dbReference type="PANTHER" id="PTHR43792">
    <property type="entry name" value="GNAT FAMILY, PUTATIVE (AFU_ORTHOLOGUE AFUA_3G00765)-RELATED-RELATED"/>
    <property type="match status" value="1"/>
</dbReference>
<dbReference type="Pfam" id="PF13302">
    <property type="entry name" value="Acetyltransf_3"/>
    <property type="match status" value="1"/>
</dbReference>
<evidence type="ECO:0000313" key="3">
    <source>
        <dbReference type="Proteomes" id="UP001596160"/>
    </source>
</evidence>
<dbReference type="InterPro" id="IPR000182">
    <property type="entry name" value="GNAT_dom"/>
</dbReference>
<comment type="caution">
    <text evidence="2">The sequence shown here is derived from an EMBL/GenBank/DDBJ whole genome shotgun (WGS) entry which is preliminary data.</text>
</comment>
<proteinExistence type="predicted"/>
<dbReference type="Gene3D" id="3.40.630.30">
    <property type="match status" value="1"/>
</dbReference>
<accession>A0ABW0AGJ8</accession>
<dbReference type="RefSeq" id="WP_344479100.1">
    <property type="nucleotide sequence ID" value="NZ_BAAASB010000011.1"/>
</dbReference>
<sequence length="188" mass="20757">MYPVTRDDARLSLRELAADDIDAVLAIYGSAEATRHLSFTPRSREEVEGIVSRSIVSATHTPRDEYALAVVERTSTELIGFARLALDPHQPLAATIGFAVNPGSWGVGYGRETVRLMLSLAFDDLGLHRVWAARAPLNTDSERILLAAGMTEEGRIRGHVQVRGEWRDSIVYGILHEEWEAGRKAHNG</sequence>
<organism evidence="2 3">
    <name type="scientific">Streptomyces amakusaensis</name>
    <dbReference type="NCBI Taxonomy" id="67271"/>
    <lineage>
        <taxon>Bacteria</taxon>
        <taxon>Bacillati</taxon>
        <taxon>Actinomycetota</taxon>
        <taxon>Actinomycetes</taxon>
        <taxon>Kitasatosporales</taxon>
        <taxon>Streptomycetaceae</taxon>
        <taxon>Streptomyces</taxon>
    </lineage>
</organism>
<dbReference type="PROSITE" id="PS51186">
    <property type="entry name" value="GNAT"/>
    <property type="match status" value="1"/>
</dbReference>
<dbReference type="EMBL" id="JBHSKP010000007">
    <property type="protein sequence ID" value="MFC5152748.1"/>
    <property type="molecule type" value="Genomic_DNA"/>
</dbReference>
<gene>
    <name evidence="2" type="ORF">ACFPRH_13480</name>
</gene>
<feature type="domain" description="N-acetyltransferase" evidence="1">
    <location>
        <begin position="11"/>
        <end position="177"/>
    </location>
</feature>